<dbReference type="InterPro" id="IPR020846">
    <property type="entry name" value="MFS_dom"/>
</dbReference>
<comment type="caution">
    <text evidence="7">The sequence shown here is derived from an EMBL/GenBank/DDBJ whole genome shotgun (WGS) entry which is preliminary data.</text>
</comment>
<feature type="transmembrane region" description="Helical" evidence="5">
    <location>
        <begin position="12"/>
        <end position="32"/>
    </location>
</feature>
<feature type="transmembrane region" description="Helical" evidence="5">
    <location>
        <begin position="99"/>
        <end position="120"/>
    </location>
</feature>
<feature type="transmembrane region" description="Helical" evidence="5">
    <location>
        <begin position="313"/>
        <end position="333"/>
    </location>
</feature>
<dbReference type="InterPro" id="IPR003663">
    <property type="entry name" value="Sugar/inositol_transpt"/>
</dbReference>
<feature type="transmembrane region" description="Helical" evidence="5">
    <location>
        <begin position="68"/>
        <end position="87"/>
    </location>
</feature>
<gene>
    <name evidence="7" type="ORF">QR680_002228</name>
</gene>
<dbReference type="GO" id="GO:0016020">
    <property type="term" value="C:membrane"/>
    <property type="evidence" value="ECO:0007669"/>
    <property type="project" value="UniProtKB-SubCell"/>
</dbReference>
<dbReference type="AlphaFoldDB" id="A0AA39H1W8"/>
<keyword evidence="4 5" id="KW-0472">Membrane</keyword>
<evidence type="ECO:0000313" key="7">
    <source>
        <dbReference type="EMBL" id="KAK0397703.1"/>
    </source>
</evidence>
<dbReference type="PRINTS" id="PR00171">
    <property type="entry name" value="SUGRTRNSPORT"/>
</dbReference>
<dbReference type="PANTHER" id="PTHR23503:SF17">
    <property type="entry name" value="MAJOR FACILITATOR SUPERFAMILY (MFS) PROFILE DOMAIN-CONTAINING PROTEIN"/>
    <property type="match status" value="1"/>
</dbReference>
<feature type="transmembrane region" description="Helical" evidence="5">
    <location>
        <begin position="375"/>
        <end position="398"/>
    </location>
</feature>
<feature type="transmembrane region" description="Helical" evidence="5">
    <location>
        <begin position="126"/>
        <end position="148"/>
    </location>
</feature>
<proteinExistence type="predicted"/>
<feature type="transmembrane region" description="Helical" evidence="5">
    <location>
        <begin position="189"/>
        <end position="211"/>
    </location>
</feature>
<organism evidence="7 8">
    <name type="scientific">Steinernema hermaphroditum</name>
    <dbReference type="NCBI Taxonomy" id="289476"/>
    <lineage>
        <taxon>Eukaryota</taxon>
        <taxon>Metazoa</taxon>
        <taxon>Ecdysozoa</taxon>
        <taxon>Nematoda</taxon>
        <taxon>Chromadorea</taxon>
        <taxon>Rhabditida</taxon>
        <taxon>Tylenchina</taxon>
        <taxon>Panagrolaimomorpha</taxon>
        <taxon>Strongyloidoidea</taxon>
        <taxon>Steinernematidae</taxon>
        <taxon>Steinernema</taxon>
    </lineage>
</organism>
<reference evidence="7" key="1">
    <citation type="submission" date="2023-06" db="EMBL/GenBank/DDBJ databases">
        <title>Genomic analysis of the entomopathogenic nematode Steinernema hermaphroditum.</title>
        <authorList>
            <person name="Schwarz E.M."/>
            <person name="Heppert J.K."/>
            <person name="Baniya A."/>
            <person name="Schwartz H.T."/>
            <person name="Tan C.-H."/>
            <person name="Antoshechkin I."/>
            <person name="Sternberg P.W."/>
            <person name="Goodrich-Blair H."/>
            <person name="Dillman A.R."/>
        </authorList>
    </citation>
    <scope>NUCLEOTIDE SEQUENCE</scope>
    <source>
        <strain evidence="7">PS9179</strain>
        <tissue evidence="7">Whole animal</tissue>
    </source>
</reference>
<protein>
    <recommendedName>
        <fullName evidence="6">Major facilitator superfamily (MFS) profile domain-containing protein</fullName>
    </recommendedName>
</protein>
<feature type="transmembrane region" description="Helical" evidence="5">
    <location>
        <begin position="160"/>
        <end position="183"/>
    </location>
</feature>
<feature type="domain" description="Major facilitator superfamily (MFS) profile" evidence="6">
    <location>
        <begin position="19"/>
        <end position="465"/>
    </location>
</feature>
<feature type="transmembrane region" description="Helical" evidence="5">
    <location>
        <begin position="442"/>
        <end position="461"/>
    </location>
</feature>
<dbReference type="InterPro" id="IPR036259">
    <property type="entry name" value="MFS_trans_sf"/>
</dbReference>
<dbReference type="PROSITE" id="PS00216">
    <property type="entry name" value="SUGAR_TRANSPORT_1"/>
    <property type="match status" value="1"/>
</dbReference>
<dbReference type="PROSITE" id="PS50850">
    <property type="entry name" value="MFS"/>
    <property type="match status" value="1"/>
</dbReference>
<dbReference type="Gene3D" id="1.20.1250.20">
    <property type="entry name" value="MFS general substrate transporter like domains"/>
    <property type="match status" value="1"/>
</dbReference>
<dbReference type="PANTHER" id="PTHR23503">
    <property type="entry name" value="SOLUTE CARRIER FAMILY 2"/>
    <property type="match status" value="1"/>
</dbReference>
<dbReference type="Proteomes" id="UP001175271">
    <property type="component" value="Unassembled WGS sequence"/>
</dbReference>
<feature type="transmembrane region" description="Helical" evidence="5">
    <location>
        <begin position="340"/>
        <end position="363"/>
    </location>
</feature>
<dbReference type="SUPFAM" id="SSF103473">
    <property type="entry name" value="MFS general substrate transporter"/>
    <property type="match status" value="1"/>
</dbReference>
<evidence type="ECO:0000256" key="3">
    <source>
        <dbReference type="ARBA" id="ARBA00022989"/>
    </source>
</evidence>
<dbReference type="Pfam" id="PF00083">
    <property type="entry name" value="Sugar_tr"/>
    <property type="match status" value="1"/>
</dbReference>
<dbReference type="InterPro" id="IPR005828">
    <property type="entry name" value="MFS_sugar_transport-like"/>
</dbReference>
<evidence type="ECO:0000256" key="1">
    <source>
        <dbReference type="ARBA" id="ARBA00004141"/>
    </source>
</evidence>
<feature type="transmembrane region" description="Helical" evidence="5">
    <location>
        <begin position="276"/>
        <end position="301"/>
    </location>
</feature>
<sequence>MAALQSNKKLPGIRMILVALLTSMGGSFHFGYQLVITNPSQAAFLSFLNESFREHYDKSLSKSSLETIWSTVVAILFVGAICGSIALRMVAEKAGRKSGLMISFTISLISIGLSIVSHFIRSFELYSLSRVTLGFSLSLSLGLSALYLSESSPKQCRGFVSMMTGTIVQFGTVVGSIVAMPTLLGTTNAWWIIYTIEAGILIVALISMPFMHDSPGYLALIGENEKARDSIRFFHKCSEGQVDIVLAEIKDNLKQNAKSIGMFAVHKDKHVMRGTIVGSMVAFAMAFSGIAVINAFAVEILKSCGLSVMNASIANVGLSTVSLIAIIGSSFIVDHFGRRPLILIANLAILFLNVAIFGFMFAFEQYAYNWLGYCLIMVIAIFILFFAIGPGPLCYFITAEMVGQNARSAGQSWASLVQMTSRSLLLAIYLPMKNAIGSPFSYLILFVAPILFSLIFFYFMLPETKNRNMKEVHEEIEKLPTITHCLGRNRQMRKISLDTVDTTLKV</sequence>
<keyword evidence="8" id="KW-1185">Reference proteome</keyword>
<evidence type="ECO:0000256" key="4">
    <source>
        <dbReference type="ARBA" id="ARBA00023136"/>
    </source>
</evidence>
<evidence type="ECO:0000256" key="5">
    <source>
        <dbReference type="SAM" id="Phobius"/>
    </source>
</evidence>
<dbReference type="GO" id="GO:0015149">
    <property type="term" value="F:hexose transmembrane transporter activity"/>
    <property type="evidence" value="ECO:0007669"/>
    <property type="project" value="TreeGrafter"/>
</dbReference>
<comment type="subcellular location">
    <subcellularLocation>
        <location evidence="1">Membrane</location>
        <topology evidence="1">Multi-pass membrane protein</topology>
    </subcellularLocation>
</comment>
<keyword evidence="2 5" id="KW-0812">Transmembrane</keyword>
<evidence type="ECO:0000259" key="6">
    <source>
        <dbReference type="PROSITE" id="PS50850"/>
    </source>
</evidence>
<name>A0AA39H1W8_9BILA</name>
<dbReference type="InterPro" id="IPR045263">
    <property type="entry name" value="GLUT"/>
</dbReference>
<evidence type="ECO:0000256" key="2">
    <source>
        <dbReference type="ARBA" id="ARBA00022692"/>
    </source>
</evidence>
<evidence type="ECO:0000313" key="8">
    <source>
        <dbReference type="Proteomes" id="UP001175271"/>
    </source>
</evidence>
<accession>A0AA39H1W8</accession>
<dbReference type="InterPro" id="IPR005829">
    <property type="entry name" value="Sugar_transporter_CS"/>
</dbReference>
<keyword evidence="3 5" id="KW-1133">Transmembrane helix</keyword>
<dbReference type="EMBL" id="JAUCMV010000005">
    <property type="protein sequence ID" value="KAK0397703.1"/>
    <property type="molecule type" value="Genomic_DNA"/>
</dbReference>